<evidence type="ECO:0000313" key="8">
    <source>
        <dbReference type="EMBL" id="GAP86887.1"/>
    </source>
</evidence>
<protein>
    <submittedName>
        <fullName evidence="8">Putative cytochrome P450</fullName>
    </submittedName>
</protein>
<dbReference type="EMBL" id="DF977469">
    <property type="protein sequence ID" value="GAP86887.1"/>
    <property type="molecule type" value="Genomic_DNA"/>
</dbReference>
<keyword evidence="7" id="KW-1133">Transmembrane helix</keyword>
<evidence type="ECO:0000256" key="5">
    <source>
        <dbReference type="PIRSR" id="PIRSR602401-1"/>
    </source>
</evidence>
<dbReference type="STRING" id="77044.A0A1W2TFP1"/>
<dbReference type="GO" id="GO:0005506">
    <property type="term" value="F:iron ion binding"/>
    <property type="evidence" value="ECO:0007669"/>
    <property type="project" value="InterPro"/>
</dbReference>
<accession>A0A1W2TFP1</accession>
<gene>
    <name evidence="8" type="ORF">SAMD00023353_2400280</name>
</gene>
<name>A0A1W2TFP1_ROSNE</name>
<keyword evidence="4 5" id="KW-0408">Iron</keyword>
<dbReference type="PANTHER" id="PTHR24305">
    <property type="entry name" value="CYTOCHROME P450"/>
    <property type="match status" value="1"/>
</dbReference>
<dbReference type="InterPro" id="IPR001128">
    <property type="entry name" value="Cyt_P450"/>
</dbReference>
<evidence type="ECO:0000256" key="3">
    <source>
        <dbReference type="ARBA" id="ARBA00022723"/>
    </source>
</evidence>
<feature type="transmembrane region" description="Helical" evidence="7">
    <location>
        <begin position="16"/>
        <end position="39"/>
    </location>
</feature>
<keyword evidence="7" id="KW-0472">Membrane</keyword>
<organism evidence="8">
    <name type="scientific">Rosellinia necatrix</name>
    <name type="common">White root-rot fungus</name>
    <dbReference type="NCBI Taxonomy" id="77044"/>
    <lineage>
        <taxon>Eukaryota</taxon>
        <taxon>Fungi</taxon>
        <taxon>Dikarya</taxon>
        <taxon>Ascomycota</taxon>
        <taxon>Pezizomycotina</taxon>
        <taxon>Sordariomycetes</taxon>
        <taxon>Xylariomycetidae</taxon>
        <taxon>Xylariales</taxon>
        <taxon>Xylariaceae</taxon>
        <taxon>Rosellinia</taxon>
    </lineage>
</organism>
<comment type="similarity">
    <text evidence="6">Belongs to the cytochrome P450 family.</text>
</comment>
<keyword evidence="6" id="KW-0503">Monooxygenase</keyword>
<evidence type="ECO:0000256" key="6">
    <source>
        <dbReference type="RuleBase" id="RU000461"/>
    </source>
</evidence>
<evidence type="ECO:0000313" key="9">
    <source>
        <dbReference type="Proteomes" id="UP000054516"/>
    </source>
</evidence>
<keyword evidence="2 5" id="KW-0349">Heme</keyword>
<keyword evidence="9" id="KW-1185">Reference proteome</keyword>
<feature type="binding site" description="axial binding residue" evidence="5">
    <location>
        <position position="468"/>
    </location>
    <ligand>
        <name>heme</name>
        <dbReference type="ChEBI" id="CHEBI:30413"/>
    </ligand>
    <ligandPart>
        <name>Fe</name>
        <dbReference type="ChEBI" id="CHEBI:18248"/>
    </ligandPart>
</feature>
<keyword evidence="6" id="KW-0560">Oxidoreductase</keyword>
<evidence type="ECO:0000256" key="1">
    <source>
        <dbReference type="ARBA" id="ARBA00001971"/>
    </source>
</evidence>
<proteinExistence type="inferred from homology"/>
<keyword evidence="3 5" id="KW-0479">Metal-binding</keyword>
<dbReference type="PANTHER" id="PTHR24305:SF231">
    <property type="entry name" value="P450, PUTATIVE (EUROFUNG)-RELATED"/>
    <property type="match status" value="1"/>
</dbReference>
<dbReference type="InterPro" id="IPR017972">
    <property type="entry name" value="Cyt_P450_CS"/>
</dbReference>
<dbReference type="Pfam" id="PF00067">
    <property type="entry name" value="p450"/>
    <property type="match status" value="1"/>
</dbReference>
<evidence type="ECO:0000256" key="7">
    <source>
        <dbReference type="SAM" id="Phobius"/>
    </source>
</evidence>
<dbReference type="PROSITE" id="PS00086">
    <property type="entry name" value="CYTOCHROME_P450"/>
    <property type="match status" value="1"/>
</dbReference>
<dbReference type="OrthoDB" id="3945418at2759"/>
<dbReference type="SUPFAM" id="SSF48264">
    <property type="entry name" value="Cytochrome P450"/>
    <property type="match status" value="1"/>
</dbReference>
<comment type="cofactor">
    <cofactor evidence="1 5">
        <name>heme</name>
        <dbReference type="ChEBI" id="CHEBI:30413"/>
    </cofactor>
</comment>
<evidence type="ECO:0000256" key="2">
    <source>
        <dbReference type="ARBA" id="ARBA00022617"/>
    </source>
</evidence>
<dbReference type="PRINTS" id="PR00463">
    <property type="entry name" value="EP450I"/>
</dbReference>
<dbReference type="GO" id="GO:0020037">
    <property type="term" value="F:heme binding"/>
    <property type="evidence" value="ECO:0007669"/>
    <property type="project" value="InterPro"/>
</dbReference>
<dbReference type="InterPro" id="IPR036396">
    <property type="entry name" value="Cyt_P450_sf"/>
</dbReference>
<keyword evidence="7" id="KW-0812">Transmembrane</keyword>
<dbReference type="OMA" id="FHIRELH"/>
<dbReference type="InterPro" id="IPR002401">
    <property type="entry name" value="Cyt_P450_E_grp-I"/>
</dbReference>
<dbReference type="GO" id="GO:0004497">
    <property type="term" value="F:monooxygenase activity"/>
    <property type="evidence" value="ECO:0007669"/>
    <property type="project" value="UniProtKB-KW"/>
</dbReference>
<dbReference type="InterPro" id="IPR050121">
    <property type="entry name" value="Cytochrome_P450_monoxygenase"/>
</dbReference>
<reference evidence="8" key="1">
    <citation type="submission" date="2016-03" db="EMBL/GenBank/DDBJ databases">
        <title>Draft genome sequence of Rosellinia necatrix.</title>
        <authorList>
            <person name="Kanematsu S."/>
        </authorList>
    </citation>
    <scope>NUCLEOTIDE SEQUENCE [LARGE SCALE GENOMIC DNA]</scope>
    <source>
        <strain evidence="8">W97</strain>
    </source>
</reference>
<dbReference type="Proteomes" id="UP000054516">
    <property type="component" value="Unassembled WGS sequence"/>
</dbReference>
<sequence length="525" mass="59208">MESYSSFLVGYPPVRAWLGLLIAGVVALSALRAVGLVVYRLWFSPLAHFPGPSLAAATHWYEAYYDLASKGGGQWTFQIRRLHAQYGPIVRINPDELHIDDADYYDVVFCNSYPNRPIDKIEKFRYRFGVQDAVVQTASAEDHRRRRAAIAPCFSKARIRSRNDDLQAVVECISERLSTEYANSGKVINITDMWAAMASDIITELAFAKPTRYAEAEDFVSPFAQATAKMVRFAHLTTHFGILATVMNWVPDSILAALVPPFRPILDFRKEMGNQIQHILSGENKEIGETSHPTIFHDVMSADVVPEDLTLSRLQQEAMGVNGGAVETTSWALAVASFHILHNPSIKARLKAELAEAIPDPSDIPSWDLLEQLPYLSGVIMEGLRLGYGSVQRLPRVNRLAALEFRNWTIPPNTPVSMDAYHIHMNEEIFPEPMVFRPERWLGNPKGPNGLHPLSYYMVSFSRGARNCLGINLAWMELYVGLATVFRRHDLELFETTRTDVDFKFDMVRPMPDWGSKGVRVVVRQ</sequence>
<dbReference type="GO" id="GO:0016705">
    <property type="term" value="F:oxidoreductase activity, acting on paired donors, with incorporation or reduction of molecular oxygen"/>
    <property type="evidence" value="ECO:0007669"/>
    <property type="project" value="InterPro"/>
</dbReference>
<dbReference type="CDD" id="cd11062">
    <property type="entry name" value="CYP58-like"/>
    <property type="match status" value="1"/>
</dbReference>
<evidence type="ECO:0000256" key="4">
    <source>
        <dbReference type="ARBA" id="ARBA00023004"/>
    </source>
</evidence>
<dbReference type="Gene3D" id="1.10.630.10">
    <property type="entry name" value="Cytochrome P450"/>
    <property type="match status" value="1"/>
</dbReference>
<dbReference type="AlphaFoldDB" id="A0A1W2TFP1"/>